<dbReference type="Proteomes" id="UP000308444">
    <property type="component" value="Unassembled WGS sequence"/>
</dbReference>
<proteinExistence type="predicted"/>
<dbReference type="Pfam" id="PF03717">
    <property type="entry name" value="PBP_dimer"/>
    <property type="match status" value="1"/>
</dbReference>
<dbReference type="PANTHER" id="PTHR30627">
    <property type="entry name" value="PEPTIDOGLYCAN D,D-TRANSPEPTIDASE"/>
    <property type="match status" value="1"/>
</dbReference>
<dbReference type="GO" id="GO:0008658">
    <property type="term" value="F:penicillin binding"/>
    <property type="evidence" value="ECO:0007669"/>
    <property type="project" value="InterPro"/>
</dbReference>
<evidence type="ECO:0000259" key="4">
    <source>
        <dbReference type="Pfam" id="PF03717"/>
    </source>
</evidence>
<dbReference type="InterPro" id="IPR036138">
    <property type="entry name" value="PBP_dimer_sf"/>
</dbReference>
<comment type="caution">
    <text evidence="5">The sequence shown here is derived from an EMBL/GenBank/DDBJ whole genome shotgun (WGS) entry which is preliminary data.</text>
</comment>
<protein>
    <recommendedName>
        <fullName evidence="2">serine-type D-Ala-D-Ala carboxypeptidase</fullName>
        <ecNumber evidence="2">3.4.16.4</ecNumber>
    </recommendedName>
</protein>
<comment type="catalytic activity">
    <reaction evidence="3">
        <text>Preferential cleavage: (Ac)2-L-Lys-D-Ala-|-D-Ala. Also transpeptidation of peptidyl-alanyl moieties that are N-acyl substituents of D-alanine.</text>
        <dbReference type="EC" id="3.4.16.4"/>
    </reaction>
</comment>
<dbReference type="EMBL" id="SZOH01004179">
    <property type="protein sequence ID" value="TKI87922.1"/>
    <property type="molecule type" value="Genomic_DNA"/>
</dbReference>
<feature type="non-terminal residue" evidence="5">
    <location>
        <position position="1"/>
    </location>
</feature>
<evidence type="ECO:0000256" key="3">
    <source>
        <dbReference type="ARBA" id="ARBA00034000"/>
    </source>
</evidence>
<organism evidence="5 6">
    <name type="scientific">Bacillus cereus</name>
    <dbReference type="NCBI Taxonomy" id="1396"/>
    <lineage>
        <taxon>Bacteria</taxon>
        <taxon>Bacillati</taxon>
        <taxon>Bacillota</taxon>
        <taxon>Bacilli</taxon>
        <taxon>Bacillales</taxon>
        <taxon>Bacillaceae</taxon>
        <taxon>Bacillus</taxon>
        <taxon>Bacillus cereus group</taxon>
    </lineage>
</organism>
<dbReference type="GO" id="GO:0005886">
    <property type="term" value="C:plasma membrane"/>
    <property type="evidence" value="ECO:0007669"/>
    <property type="project" value="TreeGrafter"/>
</dbReference>
<accession>A0A9X9A117</accession>
<dbReference type="EC" id="3.4.16.4" evidence="2"/>
<dbReference type="Gene3D" id="3.90.1310.10">
    <property type="entry name" value="Penicillin-binding protein 2a (Domain 2)"/>
    <property type="match status" value="1"/>
</dbReference>
<evidence type="ECO:0000313" key="5">
    <source>
        <dbReference type="EMBL" id="TKI87922.1"/>
    </source>
</evidence>
<reference evidence="5 6" key="1">
    <citation type="journal article" date="2019" name="Environ. Microbiol.">
        <title>An active ?-lactamase is a part of an orchestrated cell wall stress resistance network of Bacillus subtilis and related rhizosphere species.</title>
        <authorList>
            <person name="Bucher T."/>
            <person name="Keren-Paz A."/>
            <person name="Hausser J."/>
            <person name="Olender T."/>
            <person name="Cytryn E."/>
            <person name="Kolodkin-Gal I."/>
        </authorList>
    </citation>
    <scope>NUCLEOTIDE SEQUENCE [LARGE SCALE GENOMIC DNA]</scope>
    <source>
        <strain evidence="5 6">I32</strain>
    </source>
</reference>
<comment type="pathway">
    <text evidence="1">Cell wall biogenesis; peptidoglycan biosynthesis.</text>
</comment>
<dbReference type="PANTHER" id="PTHR30627:SF25">
    <property type="entry name" value="PENICILLIN-BINDING PROTEIN 3"/>
    <property type="match status" value="1"/>
</dbReference>
<dbReference type="InterPro" id="IPR005311">
    <property type="entry name" value="PBP_dimer"/>
</dbReference>
<feature type="domain" description="Penicillin-binding protein dimerisation" evidence="4">
    <location>
        <begin position="1"/>
        <end position="70"/>
    </location>
</feature>
<sequence>YPLGEAAAHLTGYIGKVNAEDLKTLQKKGYQADDPVGKAGLEQVLEEKLRGKKGGRVFVEDAQGKEIKNLAKTDAVDGENVTLTIDSVVQEKTYNEMKGEAGSSAAINP</sequence>
<dbReference type="GO" id="GO:0009002">
    <property type="term" value="F:serine-type D-Ala-D-Ala carboxypeptidase activity"/>
    <property type="evidence" value="ECO:0007669"/>
    <property type="project" value="UniProtKB-EC"/>
</dbReference>
<dbReference type="AlphaFoldDB" id="A0A9X9A117"/>
<feature type="non-terminal residue" evidence="5">
    <location>
        <position position="109"/>
    </location>
</feature>
<evidence type="ECO:0000313" key="6">
    <source>
        <dbReference type="Proteomes" id="UP000308444"/>
    </source>
</evidence>
<evidence type="ECO:0000256" key="2">
    <source>
        <dbReference type="ARBA" id="ARBA00012448"/>
    </source>
</evidence>
<dbReference type="GO" id="GO:0071972">
    <property type="term" value="F:peptidoglycan L,D-transpeptidase activity"/>
    <property type="evidence" value="ECO:0007669"/>
    <property type="project" value="TreeGrafter"/>
</dbReference>
<evidence type="ECO:0000256" key="1">
    <source>
        <dbReference type="ARBA" id="ARBA00004752"/>
    </source>
</evidence>
<gene>
    <name evidence="5" type="ORF">FC695_38530</name>
</gene>
<name>A0A9X9A117_BACCE</name>
<dbReference type="GO" id="GO:0071555">
    <property type="term" value="P:cell wall organization"/>
    <property type="evidence" value="ECO:0007669"/>
    <property type="project" value="TreeGrafter"/>
</dbReference>
<dbReference type="SUPFAM" id="SSF56519">
    <property type="entry name" value="Penicillin binding protein dimerisation domain"/>
    <property type="match status" value="1"/>
</dbReference>
<dbReference type="InterPro" id="IPR050515">
    <property type="entry name" value="Beta-lactam/transpept"/>
</dbReference>